<accession>A0A9D4KKU4</accession>
<dbReference type="AlphaFoldDB" id="A0A9D4KKU4"/>
<comment type="caution">
    <text evidence="1">The sequence shown here is derived from an EMBL/GenBank/DDBJ whole genome shotgun (WGS) entry which is preliminary data.</text>
</comment>
<reference evidence="1" key="1">
    <citation type="journal article" date="2019" name="bioRxiv">
        <title>The Genome of the Zebra Mussel, Dreissena polymorpha: A Resource for Invasive Species Research.</title>
        <authorList>
            <person name="McCartney M.A."/>
            <person name="Auch B."/>
            <person name="Kono T."/>
            <person name="Mallez S."/>
            <person name="Zhang Y."/>
            <person name="Obille A."/>
            <person name="Becker A."/>
            <person name="Abrahante J.E."/>
            <person name="Garbe J."/>
            <person name="Badalamenti J.P."/>
            <person name="Herman A."/>
            <person name="Mangelson H."/>
            <person name="Liachko I."/>
            <person name="Sullivan S."/>
            <person name="Sone E.D."/>
            <person name="Koren S."/>
            <person name="Silverstein K.A.T."/>
            <person name="Beckman K.B."/>
            <person name="Gohl D.M."/>
        </authorList>
    </citation>
    <scope>NUCLEOTIDE SEQUENCE</scope>
    <source>
        <strain evidence="1">Duluth1</strain>
        <tissue evidence="1">Whole animal</tissue>
    </source>
</reference>
<proteinExistence type="predicted"/>
<name>A0A9D4KKU4_DREPO</name>
<organism evidence="1 2">
    <name type="scientific">Dreissena polymorpha</name>
    <name type="common">Zebra mussel</name>
    <name type="synonym">Mytilus polymorpha</name>
    <dbReference type="NCBI Taxonomy" id="45954"/>
    <lineage>
        <taxon>Eukaryota</taxon>
        <taxon>Metazoa</taxon>
        <taxon>Spiralia</taxon>
        <taxon>Lophotrochozoa</taxon>
        <taxon>Mollusca</taxon>
        <taxon>Bivalvia</taxon>
        <taxon>Autobranchia</taxon>
        <taxon>Heteroconchia</taxon>
        <taxon>Euheterodonta</taxon>
        <taxon>Imparidentia</taxon>
        <taxon>Neoheterodontei</taxon>
        <taxon>Myida</taxon>
        <taxon>Dreissenoidea</taxon>
        <taxon>Dreissenidae</taxon>
        <taxon>Dreissena</taxon>
    </lineage>
</organism>
<dbReference type="Proteomes" id="UP000828390">
    <property type="component" value="Unassembled WGS sequence"/>
</dbReference>
<reference evidence="1" key="2">
    <citation type="submission" date="2020-11" db="EMBL/GenBank/DDBJ databases">
        <authorList>
            <person name="McCartney M.A."/>
            <person name="Auch B."/>
            <person name="Kono T."/>
            <person name="Mallez S."/>
            <person name="Becker A."/>
            <person name="Gohl D.M."/>
            <person name="Silverstein K.A.T."/>
            <person name="Koren S."/>
            <person name="Bechman K.B."/>
            <person name="Herman A."/>
            <person name="Abrahante J.E."/>
            <person name="Garbe J."/>
        </authorList>
    </citation>
    <scope>NUCLEOTIDE SEQUENCE</scope>
    <source>
        <strain evidence="1">Duluth1</strain>
        <tissue evidence="1">Whole animal</tissue>
    </source>
</reference>
<protein>
    <submittedName>
        <fullName evidence="1">Uncharacterized protein</fullName>
    </submittedName>
</protein>
<evidence type="ECO:0000313" key="1">
    <source>
        <dbReference type="EMBL" id="KAH3841718.1"/>
    </source>
</evidence>
<keyword evidence="2" id="KW-1185">Reference proteome</keyword>
<dbReference type="EMBL" id="JAIWYP010000004">
    <property type="protein sequence ID" value="KAH3841718.1"/>
    <property type="molecule type" value="Genomic_DNA"/>
</dbReference>
<gene>
    <name evidence="1" type="ORF">DPMN_115192</name>
</gene>
<sequence>MQIRVPSLYIPKSFYNGDTTVAQDIEPEHVTISGDGSRAWVTIRVRSCHHWLTCCFSAFEDP</sequence>
<evidence type="ECO:0000313" key="2">
    <source>
        <dbReference type="Proteomes" id="UP000828390"/>
    </source>
</evidence>